<evidence type="ECO:0000313" key="1">
    <source>
        <dbReference type="EMBL" id="MPN50741.1"/>
    </source>
</evidence>
<comment type="caution">
    <text evidence="1">The sequence shown here is derived from an EMBL/GenBank/DDBJ whole genome shotgun (WGS) entry which is preliminary data.</text>
</comment>
<protein>
    <submittedName>
        <fullName evidence="1">Uncharacterized protein</fullName>
    </submittedName>
</protein>
<gene>
    <name evidence="1" type="ORF">SDC9_198374</name>
</gene>
<name>A0A645IHH5_9ZZZZ</name>
<dbReference type="EMBL" id="VSSQ01115190">
    <property type="protein sequence ID" value="MPN50741.1"/>
    <property type="molecule type" value="Genomic_DNA"/>
</dbReference>
<dbReference type="AlphaFoldDB" id="A0A645IHH5"/>
<proteinExistence type="predicted"/>
<organism evidence="1">
    <name type="scientific">bioreactor metagenome</name>
    <dbReference type="NCBI Taxonomy" id="1076179"/>
    <lineage>
        <taxon>unclassified sequences</taxon>
        <taxon>metagenomes</taxon>
        <taxon>ecological metagenomes</taxon>
    </lineage>
</organism>
<reference evidence="1" key="1">
    <citation type="submission" date="2019-08" db="EMBL/GenBank/DDBJ databases">
        <authorList>
            <person name="Kucharzyk K."/>
            <person name="Murdoch R.W."/>
            <person name="Higgins S."/>
            <person name="Loffler F."/>
        </authorList>
    </citation>
    <scope>NUCLEOTIDE SEQUENCE</scope>
</reference>
<sequence length="40" mass="4460">MAIVENRVLMAANTKPPINERNPKRGSCFSKIAMDLKICV</sequence>
<accession>A0A645IHH5</accession>